<dbReference type="PANTHER" id="PTHR47849">
    <property type="entry name" value="CHITIN-BINDING LECTIN 1"/>
    <property type="match status" value="1"/>
</dbReference>
<feature type="disulfide bond" evidence="3">
    <location>
        <begin position="80"/>
        <end position="92"/>
    </location>
</feature>
<feature type="disulfide bond" evidence="3">
    <location>
        <begin position="221"/>
        <end position="235"/>
    </location>
</feature>
<dbReference type="Gene3D" id="3.30.60.10">
    <property type="entry name" value="Endochitinase-like"/>
    <property type="match status" value="3"/>
</dbReference>
<feature type="signal peptide" evidence="5">
    <location>
        <begin position="1"/>
        <end position="21"/>
    </location>
</feature>
<evidence type="ECO:0000313" key="8">
    <source>
        <dbReference type="Proteomes" id="UP001239445"/>
    </source>
</evidence>
<feature type="compositionally biased region" description="Low complexity" evidence="4">
    <location>
        <begin position="120"/>
        <end position="130"/>
    </location>
</feature>
<evidence type="ECO:0000256" key="1">
    <source>
        <dbReference type="ARBA" id="ARBA00022669"/>
    </source>
</evidence>
<dbReference type="SMART" id="SM00270">
    <property type="entry name" value="ChtBD1"/>
    <property type="match status" value="3"/>
</dbReference>
<feature type="region of interest" description="Disordered" evidence="4">
    <location>
        <begin position="120"/>
        <end position="196"/>
    </location>
</feature>
<evidence type="ECO:0000256" key="4">
    <source>
        <dbReference type="SAM" id="MobiDB-lite"/>
    </source>
</evidence>
<feature type="domain" description="Chitin-binding type-1" evidence="6">
    <location>
        <begin position="70"/>
        <end position="114"/>
    </location>
</feature>
<feature type="compositionally biased region" description="Low complexity" evidence="4">
    <location>
        <begin position="170"/>
        <end position="195"/>
    </location>
</feature>
<comment type="caution">
    <text evidence="7">The sequence shown here is derived from an EMBL/GenBank/DDBJ whole genome shotgun (WGS) entry which is preliminary data.</text>
</comment>
<dbReference type="PANTHER" id="PTHR47849:SF8">
    <property type="entry name" value="LECTIN"/>
    <property type="match status" value="1"/>
</dbReference>
<feature type="disulfide bond" evidence="3">
    <location>
        <begin position="348"/>
        <end position="362"/>
    </location>
</feature>
<dbReference type="GO" id="GO:0008061">
    <property type="term" value="F:chitin binding"/>
    <property type="evidence" value="ECO:0007669"/>
    <property type="project" value="UniProtKB-UniRule"/>
</dbReference>
<keyword evidence="2 3" id="KW-1015">Disulfide bond</keyword>
<feature type="compositionally biased region" description="Low complexity" evidence="4">
    <location>
        <begin position="276"/>
        <end position="295"/>
    </location>
</feature>
<evidence type="ECO:0000313" key="7">
    <source>
        <dbReference type="EMBL" id="KAK1757987.1"/>
    </source>
</evidence>
<evidence type="ECO:0000256" key="2">
    <source>
        <dbReference type="ARBA" id="ARBA00023157"/>
    </source>
</evidence>
<dbReference type="PROSITE" id="PS50941">
    <property type="entry name" value="CHIT_BIND_I_2"/>
    <property type="match status" value="3"/>
</dbReference>
<comment type="caution">
    <text evidence="3">Lacks conserved residue(s) required for the propagation of feature annotation.</text>
</comment>
<evidence type="ECO:0000256" key="3">
    <source>
        <dbReference type="PROSITE-ProRule" id="PRU00261"/>
    </source>
</evidence>
<feature type="domain" description="Chitin-binding type-1" evidence="6">
    <location>
        <begin position="331"/>
        <end position="377"/>
    </location>
</feature>
<accession>A0AAJ0BJH1</accession>
<dbReference type="SUPFAM" id="SSF57016">
    <property type="entry name" value="Plant lectins/antimicrobial peptides"/>
    <property type="match status" value="3"/>
</dbReference>
<evidence type="ECO:0000256" key="5">
    <source>
        <dbReference type="SAM" id="SignalP"/>
    </source>
</evidence>
<proteinExistence type="predicted"/>
<dbReference type="EMBL" id="MU839829">
    <property type="protein sequence ID" value="KAK1757987.1"/>
    <property type="molecule type" value="Genomic_DNA"/>
</dbReference>
<keyword evidence="5" id="KW-0732">Signal</keyword>
<feature type="domain" description="Chitin-binding type-1" evidence="6">
    <location>
        <begin position="203"/>
        <end position="248"/>
    </location>
</feature>
<dbReference type="Pfam" id="PF00187">
    <property type="entry name" value="Chitin_bind_1"/>
    <property type="match status" value="1"/>
</dbReference>
<keyword evidence="1 3" id="KW-0147">Chitin-binding</keyword>
<feature type="region of interest" description="Disordered" evidence="4">
    <location>
        <begin position="276"/>
        <end position="330"/>
    </location>
</feature>
<feature type="chain" id="PRO_5042563260" description="Chitin-binding type-1 domain-containing protein" evidence="5">
    <location>
        <begin position="22"/>
        <end position="378"/>
    </location>
</feature>
<name>A0AAJ0BJH1_9PEZI</name>
<dbReference type="Proteomes" id="UP001239445">
    <property type="component" value="Unassembled WGS sequence"/>
</dbReference>
<dbReference type="AlphaFoldDB" id="A0AAJ0BJH1"/>
<protein>
    <recommendedName>
        <fullName evidence="6">Chitin-binding type-1 domain-containing protein</fullName>
    </recommendedName>
</protein>
<evidence type="ECO:0000259" key="6">
    <source>
        <dbReference type="PROSITE" id="PS50941"/>
    </source>
</evidence>
<organism evidence="7 8">
    <name type="scientific">Echria macrotheca</name>
    <dbReference type="NCBI Taxonomy" id="438768"/>
    <lineage>
        <taxon>Eukaryota</taxon>
        <taxon>Fungi</taxon>
        <taxon>Dikarya</taxon>
        <taxon>Ascomycota</taxon>
        <taxon>Pezizomycotina</taxon>
        <taxon>Sordariomycetes</taxon>
        <taxon>Sordariomycetidae</taxon>
        <taxon>Sordariales</taxon>
        <taxon>Schizotheciaceae</taxon>
        <taxon>Echria</taxon>
    </lineage>
</organism>
<reference evidence="7" key="1">
    <citation type="submission" date="2023-06" db="EMBL/GenBank/DDBJ databases">
        <title>Genome-scale phylogeny and comparative genomics of the fungal order Sordariales.</title>
        <authorList>
            <consortium name="Lawrence Berkeley National Laboratory"/>
            <person name="Hensen N."/>
            <person name="Bonometti L."/>
            <person name="Westerberg I."/>
            <person name="Brannstrom I.O."/>
            <person name="Guillou S."/>
            <person name="Cros-Aarteil S."/>
            <person name="Calhoun S."/>
            <person name="Haridas S."/>
            <person name="Kuo A."/>
            <person name="Mondo S."/>
            <person name="Pangilinan J."/>
            <person name="Riley R."/>
            <person name="Labutti K."/>
            <person name="Andreopoulos B."/>
            <person name="Lipzen A."/>
            <person name="Chen C."/>
            <person name="Yanf M."/>
            <person name="Daum C."/>
            <person name="Ng V."/>
            <person name="Clum A."/>
            <person name="Steindorff A."/>
            <person name="Ohm R."/>
            <person name="Martin F."/>
            <person name="Silar P."/>
            <person name="Natvig D."/>
            <person name="Lalanne C."/>
            <person name="Gautier V."/>
            <person name="Ament-Velasquez S.L."/>
            <person name="Kruys A."/>
            <person name="Hutchinson M.I."/>
            <person name="Powell A.J."/>
            <person name="Barry K."/>
            <person name="Miller A.N."/>
            <person name="Grigoriev I.V."/>
            <person name="Debuchy R."/>
            <person name="Gladieux P."/>
            <person name="Thoren M.H."/>
            <person name="Johannesson H."/>
        </authorList>
    </citation>
    <scope>NUCLEOTIDE SEQUENCE</scope>
    <source>
        <strain evidence="7">PSN4</strain>
    </source>
</reference>
<sequence>MKSMYLPGLAAALLSSTAVLAGSTLDGAGHRILLADVGSHRKNSSSVSLAKLRNQDLVDTHGRLEIRQTAGRCGQQYGRCPSDQCCSDYGYCGDDADHCATLFDCQPQYGVCGWPRTAAPAEPTTTSTSSTPPPPPPTTSTSTSSTPPPPPPTTSTTSRTSTTPPPPAPTTSSTSTPARPTIVPSPTSSAAATPTGGYRVTTNGMCGNGTMCVGSSQFGPCCSQFFWCGSSLDFCGAGCQSQFGACLGVPGLPGLPPRVTVTQTVSVVAPTTVVVTTTTQQRPPTTSSSSTSTSTTPPPPPPPTTSSTTTSAARPTTTAVQLPPGMRSSTDGKCGNGVTCLGTDFGRCCSQFGYCGDGDQFCPPIVGCQPEFGSCDSS</sequence>
<dbReference type="InterPro" id="IPR001002">
    <property type="entry name" value="Chitin-bd_1"/>
</dbReference>
<keyword evidence="8" id="KW-1185">Reference proteome</keyword>
<feature type="compositionally biased region" description="Low complexity" evidence="4">
    <location>
        <begin position="305"/>
        <end position="320"/>
    </location>
</feature>
<dbReference type="CDD" id="cd00035">
    <property type="entry name" value="ChtBD1"/>
    <property type="match status" value="1"/>
</dbReference>
<feature type="disulfide bond" evidence="3">
    <location>
        <begin position="85"/>
        <end position="99"/>
    </location>
</feature>
<gene>
    <name evidence="7" type="ORF">QBC47DRAFT_440373</name>
</gene>
<dbReference type="InterPro" id="IPR036861">
    <property type="entry name" value="Endochitinase-like_sf"/>
</dbReference>
<feature type="disulfide bond" evidence="3">
    <location>
        <begin position="334"/>
        <end position="349"/>
    </location>
</feature>